<dbReference type="Proteomes" id="UP001549122">
    <property type="component" value="Unassembled WGS sequence"/>
</dbReference>
<dbReference type="Gene3D" id="3.30.70.1710">
    <property type="match status" value="1"/>
</dbReference>
<accession>A0ABV2FKJ7</accession>
<dbReference type="SMART" id="SM00877">
    <property type="entry name" value="BMC"/>
    <property type="match status" value="1"/>
</dbReference>
<dbReference type="PANTHER" id="PTHR33941">
    <property type="entry name" value="PROPANEDIOL UTILIZATION PROTEIN PDUA"/>
    <property type="match status" value="1"/>
</dbReference>
<keyword evidence="2" id="KW-1283">Bacterial microcompartment</keyword>
<dbReference type="InterPro" id="IPR044872">
    <property type="entry name" value="CcmK/CsoS1_BMC"/>
</dbReference>
<reference evidence="5 6" key="1">
    <citation type="submission" date="2024-06" db="EMBL/GenBank/DDBJ databases">
        <title>Genomic Encyclopedia of Type Strains, Phase IV (KMG-IV): sequencing the most valuable type-strain genomes for metagenomic binning, comparative biology and taxonomic classification.</title>
        <authorList>
            <person name="Goeker M."/>
        </authorList>
    </citation>
    <scope>NUCLEOTIDE SEQUENCE [LARGE SCALE GENOMIC DNA]</scope>
    <source>
        <strain evidence="5 6">DSM 28303</strain>
    </source>
</reference>
<evidence type="ECO:0000256" key="2">
    <source>
        <dbReference type="ARBA" id="ARBA00024446"/>
    </source>
</evidence>
<evidence type="ECO:0000256" key="1">
    <source>
        <dbReference type="ARBA" id="ARBA00024322"/>
    </source>
</evidence>
<evidence type="ECO:0000256" key="3">
    <source>
        <dbReference type="PROSITE-ProRule" id="PRU01278"/>
    </source>
</evidence>
<comment type="similarity">
    <text evidence="3">Belongs to the bacterial microcompartments protein family.</text>
</comment>
<dbReference type="SUPFAM" id="SSF143414">
    <property type="entry name" value="CcmK-like"/>
    <property type="match status" value="1"/>
</dbReference>
<dbReference type="InterPro" id="IPR050575">
    <property type="entry name" value="BMC_shell"/>
</dbReference>
<evidence type="ECO:0000313" key="5">
    <source>
        <dbReference type="EMBL" id="MET3559052.1"/>
    </source>
</evidence>
<organism evidence="5 6">
    <name type="scientific">Streptococcus rupicaprae</name>
    <dbReference type="NCBI Taxonomy" id="759619"/>
    <lineage>
        <taxon>Bacteria</taxon>
        <taxon>Bacillati</taxon>
        <taxon>Bacillota</taxon>
        <taxon>Bacilli</taxon>
        <taxon>Lactobacillales</taxon>
        <taxon>Streptococcaceae</taxon>
        <taxon>Streptococcus</taxon>
    </lineage>
</organism>
<dbReference type="InterPro" id="IPR000249">
    <property type="entry name" value="BMC_dom"/>
</dbReference>
<dbReference type="Pfam" id="PF00936">
    <property type="entry name" value="BMC"/>
    <property type="match status" value="1"/>
</dbReference>
<evidence type="ECO:0000313" key="6">
    <source>
        <dbReference type="Proteomes" id="UP001549122"/>
    </source>
</evidence>
<sequence length="212" mass="23170">MKALGMIETYGFIGSVEAADVMLKCADVSLLGTEKVKGGLYYVSVTGDVGAVKTAVDAGAEAVRRLGESYLQGAHVIPRPDEQLLSLHRFVTLTAKTEEAALLQTETTDSSSDLETEGVIEQEEVIGSASENPEEPASEEILKPDVEEVEVQKPVLAFEDYKRKLDKTKAADLRALLRENDRIEIEEAVLQGMIRREMIALLLEDFKGQGTE</sequence>
<name>A0ABV2FKJ7_9STRE</name>
<comment type="caution">
    <text evidence="5">The sequence shown here is derived from an EMBL/GenBank/DDBJ whole genome shotgun (WGS) entry which is preliminary data.</text>
</comment>
<comment type="subcellular location">
    <subcellularLocation>
        <location evidence="1">Bacterial microcompartment</location>
    </subcellularLocation>
</comment>
<dbReference type="PANTHER" id="PTHR33941:SF11">
    <property type="entry name" value="BACTERIAL MICROCOMPARTMENT SHELL PROTEIN PDUJ"/>
    <property type="match status" value="1"/>
</dbReference>
<feature type="domain" description="BMC" evidence="4">
    <location>
        <begin position="3"/>
        <end position="89"/>
    </location>
</feature>
<keyword evidence="6" id="KW-1185">Reference proteome</keyword>
<proteinExistence type="inferred from homology"/>
<dbReference type="CDD" id="cd07045">
    <property type="entry name" value="BMC_CcmK_like"/>
    <property type="match status" value="1"/>
</dbReference>
<dbReference type="PROSITE" id="PS51930">
    <property type="entry name" value="BMC_2"/>
    <property type="match status" value="1"/>
</dbReference>
<dbReference type="RefSeq" id="WP_354366144.1">
    <property type="nucleotide sequence ID" value="NZ_JBEPLO010000032.1"/>
</dbReference>
<gene>
    <name evidence="5" type="ORF">ABID29_002201</name>
</gene>
<dbReference type="InterPro" id="IPR037233">
    <property type="entry name" value="CcmK-like_sf"/>
</dbReference>
<dbReference type="EMBL" id="JBEPLO010000032">
    <property type="protein sequence ID" value="MET3559052.1"/>
    <property type="molecule type" value="Genomic_DNA"/>
</dbReference>
<evidence type="ECO:0000259" key="4">
    <source>
        <dbReference type="PROSITE" id="PS51930"/>
    </source>
</evidence>
<protein>
    <submittedName>
        <fullName evidence="5">Microcompartment protein CcmL/EutN</fullName>
    </submittedName>
</protein>